<dbReference type="EMBL" id="BMVO01000002">
    <property type="protein sequence ID" value="GHA91078.1"/>
    <property type="molecule type" value="Genomic_DNA"/>
</dbReference>
<keyword evidence="4 7" id="KW-0472">Membrane</keyword>
<organism evidence="9 10">
    <name type="scientific">Streptomyces chryseus</name>
    <dbReference type="NCBI Taxonomy" id="68186"/>
    <lineage>
        <taxon>Bacteria</taxon>
        <taxon>Bacillati</taxon>
        <taxon>Actinomycetota</taxon>
        <taxon>Actinomycetes</taxon>
        <taxon>Kitasatosporales</taxon>
        <taxon>Streptomycetaceae</taxon>
        <taxon>Streptomyces</taxon>
    </lineage>
</organism>
<keyword evidence="10" id="KW-1185">Reference proteome</keyword>
<dbReference type="Gene3D" id="3.30.1490.480">
    <property type="entry name" value="Endolytic murein transglycosylase"/>
    <property type="match status" value="1"/>
</dbReference>
<dbReference type="Proteomes" id="UP000599437">
    <property type="component" value="Unassembled WGS sequence"/>
</dbReference>
<comment type="similarity">
    <text evidence="7">Belongs to the transglycosylase MltG family.</text>
</comment>
<dbReference type="Pfam" id="PF02618">
    <property type="entry name" value="YceG"/>
    <property type="match status" value="1"/>
</dbReference>
<name>A0ABQ3DMX1_9ACTN</name>
<evidence type="ECO:0000313" key="10">
    <source>
        <dbReference type="Proteomes" id="UP000599437"/>
    </source>
</evidence>
<keyword evidence="3 7" id="KW-1133">Transmembrane helix</keyword>
<protein>
    <recommendedName>
        <fullName evidence="7">Endolytic murein transglycosylase</fullName>
        <ecNumber evidence="7">4.2.2.29</ecNumber>
    </recommendedName>
    <alternativeName>
        <fullName evidence="7">Peptidoglycan lytic transglycosylase</fullName>
    </alternativeName>
    <alternativeName>
        <fullName evidence="7">Peptidoglycan polymerization terminase</fullName>
    </alternativeName>
</protein>
<feature type="compositionally biased region" description="Basic and acidic residues" evidence="8">
    <location>
        <begin position="195"/>
        <end position="211"/>
    </location>
</feature>
<dbReference type="EC" id="4.2.2.29" evidence="7"/>
<keyword evidence="5 7" id="KW-0456">Lyase</keyword>
<feature type="compositionally biased region" description="Low complexity" evidence="8">
    <location>
        <begin position="134"/>
        <end position="148"/>
    </location>
</feature>
<feature type="site" description="Important for catalytic activity" evidence="7">
    <location>
        <position position="450"/>
    </location>
</feature>
<feature type="region of interest" description="Disordered" evidence="8">
    <location>
        <begin position="1"/>
        <end position="219"/>
    </location>
</feature>
<dbReference type="PANTHER" id="PTHR30518">
    <property type="entry name" value="ENDOLYTIC MUREIN TRANSGLYCOSYLASE"/>
    <property type="match status" value="1"/>
</dbReference>
<evidence type="ECO:0000313" key="9">
    <source>
        <dbReference type="EMBL" id="GHA91078.1"/>
    </source>
</evidence>
<keyword evidence="1 7" id="KW-1003">Cell membrane</keyword>
<comment type="catalytic activity">
    <reaction evidence="7">
        <text>a peptidoglycan chain = a peptidoglycan chain with N-acetyl-1,6-anhydromuramyl-[peptide] at the reducing end + a peptidoglycan chain with N-acetylglucosamine at the non-reducing end.</text>
        <dbReference type="EC" id="4.2.2.29"/>
    </reaction>
</comment>
<keyword evidence="6 7" id="KW-0961">Cell wall biogenesis/degradation</keyword>
<feature type="compositionally biased region" description="Low complexity" evidence="8">
    <location>
        <begin position="52"/>
        <end position="97"/>
    </location>
</feature>
<reference evidence="10" key="1">
    <citation type="journal article" date="2019" name="Int. J. Syst. Evol. Microbiol.">
        <title>The Global Catalogue of Microorganisms (GCM) 10K type strain sequencing project: providing services to taxonomists for standard genome sequencing and annotation.</title>
        <authorList>
            <consortium name="The Broad Institute Genomics Platform"/>
            <consortium name="The Broad Institute Genome Sequencing Center for Infectious Disease"/>
            <person name="Wu L."/>
            <person name="Ma J."/>
        </authorList>
    </citation>
    <scope>NUCLEOTIDE SEQUENCE [LARGE SCALE GENOMIC DNA]</scope>
    <source>
        <strain evidence="10">JCM 4737</strain>
    </source>
</reference>
<feature type="compositionally biased region" description="Basic and acidic residues" evidence="8">
    <location>
        <begin position="25"/>
        <end position="34"/>
    </location>
</feature>
<gene>
    <name evidence="7" type="primary">mltG</name>
    <name evidence="9" type="ORF">GCM10010346_12340</name>
</gene>
<evidence type="ECO:0000256" key="2">
    <source>
        <dbReference type="ARBA" id="ARBA00022692"/>
    </source>
</evidence>
<evidence type="ECO:0000256" key="1">
    <source>
        <dbReference type="ARBA" id="ARBA00022475"/>
    </source>
</evidence>
<evidence type="ECO:0000256" key="5">
    <source>
        <dbReference type="ARBA" id="ARBA00023239"/>
    </source>
</evidence>
<evidence type="ECO:0000256" key="6">
    <source>
        <dbReference type="ARBA" id="ARBA00023316"/>
    </source>
</evidence>
<accession>A0ABQ3DMX1</accession>
<dbReference type="HAMAP" id="MF_02065">
    <property type="entry name" value="MltG"/>
    <property type="match status" value="1"/>
</dbReference>
<dbReference type="NCBIfam" id="TIGR00247">
    <property type="entry name" value="endolytic transglycosylase MltG"/>
    <property type="match status" value="1"/>
</dbReference>
<sequence>MPPRAKQPPPRGTLWGFMTEYGRGAGHEPWHPEDPLYGDQGWAGQQAEQGTQDPYGGQPQHYQQEPQQYQHDAQQQQYQHEQQPQPQQPYYDGGQHYAEQQQYGHNGGWDTPQQQEPVPYGMNPAADPYAGQQPAYGADGNDYYAAPDAYPPPQPPNQRRTPEPEPTAEWDAEQEAPEKHPFFTGADEGDDAEPDQPREPRRGRGGNDRRGGKPKKKSRNGTACLFVAVVLVGGVGGLGYFGYQFYQDQFGAPEDFAGSGTGSVEVEIPKGAGLGQIGSILARKGVVKSSGAFVSAATANPKSQGIQPGVYPMKKEMSGKAAVDLMINPSNLNALIVKEGERNVGIYEAIDNKLKLDAGTTEDVAEKEFKDLGLPEWANDDPDIKDPLEGFLYPSRYDIGKKSTPKSVLKEMVTRAKAKYEAANVEAEAQRLGLDSPMQLITVASLVQVEGKYKHDFEKVSRVVYNRLKPNNTETVGRLEFDSTINYIKAESRLDIGAVDSLRQIKDPYNTYDIKGLPPGAISNPGADALHSAINPKPGPWYYFVSVTADKTLFAVTNAEHEKNRRQYEEELEKSGQ</sequence>
<feature type="transmembrane region" description="Helical" evidence="7">
    <location>
        <begin position="223"/>
        <end position="243"/>
    </location>
</feature>
<feature type="compositionally biased region" description="Acidic residues" evidence="8">
    <location>
        <begin position="166"/>
        <end position="175"/>
    </location>
</feature>
<keyword evidence="2 7" id="KW-0812">Transmembrane</keyword>
<dbReference type="PANTHER" id="PTHR30518:SF2">
    <property type="entry name" value="ENDOLYTIC MUREIN TRANSGLYCOSYLASE"/>
    <property type="match status" value="1"/>
</dbReference>
<evidence type="ECO:0000256" key="7">
    <source>
        <dbReference type="HAMAP-Rule" id="MF_02065"/>
    </source>
</evidence>
<evidence type="ECO:0000256" key="8">
    <source>
        <dbReference type="SAM" id="MobiDB-lite"/>
    </source>
</evidence>
<dbReference type="InterPro" id="IPR003770">
    <property type="entry name" value="MLTG-like"/>
</dbReference>
<evidence type="ECO:0000256" key="3">
    <source>
        <dbReference type="ARBA" id="ARBA00022989"/>
    </source>
</evidence>
<proteinExistence type="inferred from homology"/>
<comment type="subcellular location">
    <subcellularLocation>
        <location evidence="7">Cell membrane</location>
        <topology evidence="7">Single-pass membrane protein</topology>
    </subcellularLocation>
</comment>
<comment type="caution">
    <text evidence="9">The sequence shown here is derived from an EMBL/GenBank/DDBJ whole genome shotgun (WGS) entry which is preliminary data.</text>
</comment>
<evidence type="ECO:0000256" key="4">
    <source>
        <dbReference type="ARBA" id="ARBA00023136"/>
    </source>
</evidence>
<feature type="compositionally biased region" description="Pro residues" evidence="8">
    <location>
        <begin position="1"/>
        <end position="11"/>
    </location>
</feature>
<comment type="function">
    <text evidence="7">Functions as a peptidoglycan terminase that cleaves nascent peptidoglycan strands endolytically to terminate their elongation.</text>
</comment>